<gene>
    <name evidence="1" type="ORF">CIT40_10260</name>
</gene>
<keyword evidence="2" id="KW-1185">Reference proteome</keyword>
<reference evidence="1 2" key="1">
    <citation type="journal article" date="2017" name="Syst. Appl. Microbiol.">
        <title>Soybeans inoculated with root zone soils of Canadian native legumes harbour diverse and novel Bradyrhizobium spp. that possess agricultural potential.</title>
        <authorList>
            <person name="Bromfield E.S.P."/>
            <person name="Cloutier S."/>
            <person name="Tambong J.T."/>
            <person name="Tran Thi T.V."/>
        </authorList>
    </citation>
    <scope>NUCLEOTIDE SEQUENCE [LARGE SCALE GENOMIC DNA]</scope>
    <source>
        <strain evidence="1 2">39S1MB</strain>
    </source>
</reference>
<protein>
    <submittedName>
        <fullName evidence="1">Uncharacterized protein</fullName>
    </submittedName>
</protein>
<evidence type="ECO:0000313" key="2">
    <source>
        <dbReference type="Proteomes" id="UP000215884"/>
    </source>
</evidence>
<accession>A0A2U8PRD3</accession>
<reference evidence="1 2" key="2">
    <citation type="journal article" date="2019" name="Int. J. Syst. Evol. Microbiol.">
        <title>Description and complete genome sequence of Bradyrhizobium amphicarpaeae sp. nov., harbouring photosystem and nitrogen-fixation genes.</title>
        <authorList>
            <person name="Bromfield E.S.P."/>
            <person name="Cloutier S."/>
            <person name="Nguyen H.D.T."/>
        </authorList>
    </citation>
    <scope>NUCLEOTIDE SEQUENCE [LARGE SCALE GENOMIC DNA]</scope>
    <source>
        <strain evidence="1 2">39S1MB</strain>
    </source>
</reference>
<dbReference type="AlphaFoldDB" id="A0A2U8PRD3"/>
<name>A0A2U8PRD3_9BRAD</name>
<dbReference type="EMBL" id="CP029426">
    <property type="protein sequence ID" value="AWM00377.1"/>
    <property type="molecule type" value="Genomic_DNA"/>
</dbReference>
<proteinExistence type="predicted"/>
<organism evidence="1 2">
    <name type="scientific">Bradyrhizobium amphicarpaeae</name>
    <dbReference type="NCBI Taxonomy" id="1404768"/>
    <lineage>
        <taxon>Bacteria</taxon>
        <taxon>Pseudomonadati</taxon>
        <taxon>Pseudomonadota</taxon>
        <taxon>Alphaproteobacteria</taxon>
        <taxon>Hyphomicrobiales</taxon>
        <taxon>Nitrobacteraceae</taxon>
        <taxon>Bradyrhizobium</taxon>
    </lineage>
</organism>
<sequence>MRAQRSHPESLCGNSLDCFAALATTLMRGCLWFTDRVRLAPLPVGQNTPPILPPRLSIPNRQNIPLYRNSDLPYKRNTLARDKGRIAIVTSCGPGCDGRDGVGREQHCRAGHREQSALRAYDPAPTASSHGFGGEHTPPLGFPARTCADGQVVWS</sequence>
<dbReference type="Proteomes" id="UP000215884">
    <property type="component" value="Chromosome"/>
</dbReference>
<evidence type="ECO:0000313" key="1">
    <source>
        <dbReference type="EMBL" id="AWM00377.1"/>
    </source>
</evidence>